<keyword evidence="1" id="KW-0059">Arsenical resistance</keyword>
<dbReference type="EMBL" id="AP023086">
    <property type="protein sequence ID" value="BCD98721.1"/>
    <property type="molecule type" value="Genomic_DNA"/>
</dbReference>
<reference evidence="3 4" key="1">
    <citation type="journal article" date="2022" name="IScience">
        <title>An ultrasensitive nanofiber-based assay for enzymatic hydrolysis and deep-sea microbial degradation of cellulose.</title>
        <authorList>
            <person name="Tsudome M."/>
            <person name="Tachioka M."/>
            <person name="Miyazaki M."/>
            <person name="Uchimura K."/>
            <person name="Tsuda M."/>
            <person name="Takaki Y."/>
            <person name="Deguchi S."/>
        </authorList>
    </citation>
    <scope>NUCLEOTIDE SEQUENCE [LARGE SCALE GENOMIC DNA]</scope>
    <source>
        <strain evidence="3 4">GE09</strain>
    </source>
</reference>
<dbReference type="Pfam" id="PF01451">
    <property type="entry name" value="LMWPc"/>
    <property type="match status" value="1"/>
</dbReference>
<dbReference type="GO" id="GO:0030612">
    <property type="term" value="F:arsenate reductase (thioredoxin) activity"/>
    <property type="evidence" value="ECO:0007669"/>
    <property type="project" value="UniProtKB-EC"/>
</dbReference>
<dbReference type="AlphaFoldDB" id="A0AAN1WJD1"/>
<evidence type="ECO:0000256" key="1">
    <source>
        <dbReference type="ARBA" id="ARBA00022849"/>
    </source>
</evidence>
<feature type="domain" description="Phosphotyrosine protein phosphatase I" evidence="2">
    <location>
        <begin position="1"/>
        <end position="136"/>
    </location>
</feature>
<dbReference type="EC" id="1.20.4.4" evidence="3"/>
<evidence type="ECO:0000259" key="2">
    <source>
        <dbReference type="SMART" id="SM00226"/>
    </source>
</evidence>
<evidence type="ECO:0000313" key="3">
    <source>
        <dbReference type="EMBL" id="BCD98721.1"/>
    </source>
</evidence>
<dbReference type="KEGG" id="marq:MARGE09_P2922"/>
<dbReference type="InterPro" id="IPR036196">
    <property type="entry name" value="Ptyr_pPase_sf"/>
</dbReference>
<accession>A0AAN1WJD1</accession>
<evidence type="ECO:0000313" key="4">
    <source>
        <dbReference type="Proteomes" id="UP001320119"/>
    </source>
</evidence>
<dbReference type="RefSeq" id="WP_236983251.1">
    <property type="nucleotide sequence ID" value="NZ_AP023086.1"/>
</dbReference>
<dbReference type="SUPFAM" id="SSF52788">
    <property type="entry name" value="Phosphotyrosine protein phosphatases I"/>
    <property type="match status" value="1"/>
</dbReference>
<name>A0AAN1WJD1_9GAMM</name>
<dbReference type="PANTHER" id="PTHR43428">
    <property type="entry name" value="ARSENATE REDUCTASE"/>
    <property type="match status" value="1"/>
</dbReference>
<dbReference type="Proteomes" id="UP001320119">
    <property type="component" value="Chromosome"/>
</dbReference>
<gene>
    <name evidence="3" type="ORF">MARGE09_P2922</name>
</gene>
<organism evidence="3 4">
    <name type="scientific">Marinagarivorans cellulosilyticus</name>
    <dbReference type="NCBI Taxonomy" id="2721545"/>
    <lineage>
        <taxon>Bacteria</taxon>
        <taxon>Pseudomonadati</taxon>
        <taxon>Pseudomonadota</taxon>
        <taxon>Gammaproteobacteria</taxon>
        <taxon>Cellvibrionales</taxon>
        <taxon>Cellvibrionaceae</taxon>
        <taxon>Marinagarivorans</taxon>
    </lineage>
</organism>
<keyword evidence="3" id="KW-0560">Oxidoreductase</keyword>
<dbReference type="CDD" id="cd16345">
    <property type="entry name" value="LMWP_ArsC"/>
    <property type="match status" value="1"/>
</dbReference>
<protein>
    <submittedName>
        <fullName evidence="3">Arsenate reductase (Thioredoxin)</fullName>
        <ecNumber evidence="3">1.20.4.4</ecNumber>
    </submittedName>
</protein>
<proteinExistence type="predicted"/>
<dbReference type="SMART" id="SM00226">
    <property type="entry name" value="LMWPc"/>
    <property type="match status" value="1"/>
</dbReference>
<dbReference type="GO" id="GO:0046685">
    <property type="term" value="P:response to arsenic-containing substance"/>
    <property type="evidence" value="ECO:0007669"/>
    <property type="project" value="UniProtKB-KW"/>
</dbReference>
<dbReference type="InterPro" id="IPR023485">
    <property type="entry name" value="Ptyr_pPase"/>
</dbReference>
<sequence length="157" mass="17559">MKVLYICTHNRCRSILSEAITNHLAKGRIQAFSAGSHPAEHVHPLTLKHLARNGIPINGLKSRSWDDFESEKFDLVITVCDNATNELCPVWFGDSAKVHWGLPDPSKQAGSEEDIAQAFKDVMQTIEKRIKNLLALNLDELSMHERDGALSSLTKEQ</sequence>
<dbReference type="PANTHER" id="PTHR43428:SF1">
    <property type="entry name" value="ARSENATE REDUCTASE"/>
    <property type="match status" value="1"/>
</dbReference>
<keyword evidence="4" id="KW-1185">Reference proteome</keyword>
<dbReference type="Gene3D" id="3.40.50.2300">
    <property type="match status" value="1"/>
</dbReference>